<dbReference type="Proteomes" id="UP000033423">
    <property type="component" value="Unassembled WGS sequence"/>
</dbReference>
<sequence>MFGTNTDGYSRKAHSHNHIVEPGKQPKHLGHIVLCLTAEYLGKHLCLKHKDKEVERPHKQHYRRTYPLKAKEFLVFLCHHQKQHPSCADKKDTYLCYLCKPMLHSLEKHHLLKRVFHPHYHRKDDYCNKHHTTDPNNNTNDVYRRQQSNCHCNLLCLYLFFVNLPTTIIHDN</sequence>
<dbReference type="EMBL" id="LACI01001135">
    <property type="protein sequence ID" value="KJU85171.1"/>
    <property type="molecule type" value="Genomic_DNA"/>
</dbReference>
<proteinExistence type="predicted"/>
<comment type="caution">
    <text evidence="2">The sequence shown here is derived from an EMBL/GenBank/DDBJ whole genome shotgun (WGS) entry which is preliminary data.</text>
</comment>
<accession>A0A0F3GTH7</accession>
<feature type="region of interest" description="Disordered" evidence="1">
    <location>
        <begin position="1"/>
        <end position="24"/>
    </location>
</feature>
<organism evidence="2 3">
    <name type="scientific">Candidatus Magnetobacterium bavaricum</name>
    <dbReference type="NCBI Taxonomy" id="29290"/>
    <lineage>
        <taxon>Bacteria</taxon>
        <taxon>Pseudomonadati</taxon>
        <taxon>Nitrospirota</taxon>
        <taxon>Thermodesulfovibrionia</taxon>
        <taxon>Thermodesulfovibrionales</taxon>
        <taxon>Candidatus Magnetobacteriaceae</taxon>
        <taxon>Candidatus Magnetobacterium</taxon>
    </lineage>
</organism>
<evidence type="ECO:0000313" key="2">
    <source>
        <dbReference type="EMBL" id="KJU85171.1"/>
    </source>
</evidence>
<keyword evidence="3" id="KW-1185">Reference proteome</keyword>
<reference evidence="2 3" key="1">
    <citation type="submission" date="2015-02" db="EMBL/GenBank/DDBJ databases">
        <title>Single-cell genomics of uncultivated deep-branching MTB reveals a conserved set of magnetosome genes.</title>
        <authorList>
            <person name="Kolinko S."/>
            <person name="Richter M."/>
            <person name="Glockner F.O."/>
            <person name="Brachmann A."/>
            <person name="Schuler D."/>
        </authorList>
    </citation>
    <scope>NUCLEOTIDE SEQUENCE [LARGE SCALE GENOMIC DNA]</scope>
    <source>
        <strain evidence="2">TM-1</strain>
    </source>
</reference>
<evidence type="ECO:0000313" key="3">
    <source>
        <dbReference type="Proteomes" id="UP000033423"/>
    </source>
</evidence>
<protein>
    <submittedName>
        <fullName evidence="2">Uncharacterized protein</fullName>
    </submittedName>
</protein>
<gene>
    <name evidence="2" type="ORF">MBAV_002641</name>
</gene>
<name>A0A0F3GTH7_9BACT</name>
<dbReference type="AlphaFoldDB" id="A0A0F3GTH7"/>
<evidence type="ECO:0000256" key="1">
    <source>
        <dbReference type="SAM" id="MobiDB-lite"/>
    </source>
</evidence>